<name>A0A1B1NCR4_9MICO</name>
<organism evidence="1 2">
    <name type="scientific">Serinicoccus hydrothermalis</name>
    <dbReference type="NCBI Taxonomy" id="1758689"/>
    <lineage>
        <taxon>Bacteria</taxon>
        <taxon>Bacillati</taxon>
        <taxon>Actinomycetota</taxon>
        <taxon>Actinomycetes</taxon>
        <taxon>Micrococcales</taxon>
        <taxon>Ornithinimicrobiaceae</taxon>
        <taxon>Serinicoccus</taxon>
    </lineage>
</organism>
<protein>
    <submittedName>
        <fullName evidence="1">Uncharacterized protein</fullName>
    </submittedName>
</protein>
<accession>A0A1B1NCR4</accession>
<dbReference type="EMBL" id="CP014989">
    <property type="protein sequence ID" value="ANS79227.1"/>
    <property type="molecule type" value="Genomic_DNA"/>
</dbReference>
<dbReference type="STRING" id="1758689.SGUI_1831"/>
<sequence>MTYRYGRDWHPVLRKPIQEITEKKARQRWASGPQFSVSQVDDEGSVPAYTLVVMPEGSFVRSERYDEHGSVVSAYHFDLIEGSEDQLFLHQVTEYVYPDRQTGYLAMNAAKAHTTFNFRPNGWARARFVVDGQPEARVEEYTGVDVSAHWVERPAFGDWDRLGADRAPEPPG</sequence>
<dbReference type="OrthoDB" id="4858096at2"/>
<proteinExistence type="predicted"/>
<keyword evidence="2" id="KW-1185">Reference proteome</keyword>
<evidence type="ECO:0000313" key="2">
    <source>
        <dbReference type="Proteomes" id="UP000092482"/>
    </source>
</evidence>
<evidence type="ECO:0000313" key="1">
    <source>
        <dbReference type="EMBL" id="ANS79227.1"/>
    </source>
</evidence>
<dbReference type="RefSeq" id="WP_066639164.1">
    <property type="nucleotide sequence ID" value="NZ_CP014989.1"/>
</dbReference>
<dbReference type="Proteomes" id="UP000092482">
    <property type="component" value="Chromosome"/>
</dbReference>
<reference evidence="1 2" key="1">
    <citation type="submission" date="2016-03" db="EMBL/GenBank/DDBJ databases">
        <title>Shallow-sea hydrothermal system.</title>
        <authorList>
            <person name="Tang K."/>
        </authorList>
    </citation>
    <scope>NUCLEOTIDE SEQUENCE [LARGE SCALE GENOMIC DNA]</scope>
    <source>
        <strain evidence="1 2">JLT9</strain>
    </source>
</reference>
<dbReference type="AlphaFoldDB" id="A0A1B1NCR4"/>
<dbReference type="KEGG" id="serj:SGUI_1831"/>
<gene>
    <name evidence="1" type="ORF">SGUI_1831</name>
</gene>